<accession>A0ABQ6F7B3</accession>
<comment type="caution">
    <text evidence="3">The sequence shown here is derived from an EMBL/GenBank/DDBJ whole genome shotgun (WGS) entry which is preliminary data.</text>
</comment>
<dbReference type="Proteomes" id="UP001157167">
    <property type="component" value="Unassembled WGS sequence"/>
</dbReference>
<sequence length="174" mass="18574">MTLSPSHPQHLAPTSLGNAHSRQTCDITANGSRDHQAIDGRTQPDCDCGDPRNSQIRLNRLVHRYAGTKISASLKAWDHQSGDTNDDTQVAIRRHSMPGGTASHGPRTSIIRAPLAAPARTTFGVRSNACLLNHNVFAGSPPSRSPDFQTPIALMGFAIGLTCHPLAIPPESGF</sequence>
<organism evidence="3 4">
    <name type="scientific">Zoogloea oryzae</name>
    <dbReference type="NCBI Taxonomy" id="310767"/>
    <lineage>
        <taxon>Bacteria</taxon>
        <taxon>Pseudomonadati</taxon>
        <taxon>Pseudomonadota</taxon>
        <taxon>Betaproteobacteria</taxon>
        <taxon>Rhodocyclales</taxon>
        <taxon>Zoogloeaceae</taxon>
        <taxon>Zoogloea</taxon>
    </lineage>
</organism>
<evidence type="ECO:0000256" key="1">
    <source>
        <dbReference type="SAM" id="MobiDB-lite"/>
    </source>
</evidence>
<evidence type="ECO:0000313" key="3">
    <source>
        <dbReference type="EMBL" id="GLT21453.1"/>
    </source>
</evidence>
<dbReference type="Pfam" id="PF03865">
    <property type="entry name" value="ShlB"/>
    <property type="match status" value="1"/>
</dbReference>
<dbReference type="InterPro" id="IPR005565">
    <property type="entry name" value="Hemolysn_activator_HlyB_C"/>
</dbReference>
<gene>
    <name evidence="3" type="ORF">GCM10007933_09050</name>
</gene>
<name>A0ABQ6F7B3_9RHOO</name>
<reference evidence="4" key="1">
    <citation type="journal article" date="2019" name="Int. J. Syst. Evol. Microbiol.">
        <title>The Global Catalogue of Microorganisms (GCM) 10K type strain sequencing project: providing services to taxonomists for standard genome sequencing and annotation.</title>
        <authorList>
            <consortium name="The Broad Institute Genomics Platform"/>
            <consortium name="The Broad Institute Genome Sequencing Center for Infectious Disease"/>
            <person name="Wu L."/>
            <person name="Ma J."/>
        </authorList>
    </citation>
    <scope>NUCLEOTIDE SEQUENCE [LARGE SCALE GENOMIC DNA]</scope>
    <source>
        <strain evidence="4">NBRC 102407</strain>
    </source>
</reference>
<protein>
    <recommendedName>
        <fullName evidence="2">Haemolysin activator HlyB C-terminal domain-containing protein</fullName>
    </recommendedName>
</protein>
<evidence type="ECO:0000313" key="4">
    <source>
        <dbReference type="Proteomes" id="UP001157167"/>
    </source>
</evidence>
<feature type="domain" description="Haemolysin activator HlyB C-terminal" evidence="2">
    <location>
        <begin position="22"/>
        <end position="99"/>
    </location>
</feature>
<keyword evidence="4" id="KW-1185">Reference proteome</keyword>
<feature type="region of interest" description="Disordered" evidence="1">
    <location>
        <begin position="1"/>
        <end position="22"/>
    </location>
</feature>
<proteinExistence type="predicted"/>
<evidence type="ECO:0000259" key="2">
    <source>
        <dbReference type="Pfam" id="PF03865"/>
    </source>
</evidence>
<dbReference type="EMBL" id="BSPX01000008">
    <property type="protein sequence ID" value="GLT21453.1"/>
    <property type="molecule type" value="Genomic_DNA"/>
</dbReference>
<dbReference type="RefSeq" id="WP_284186895.1">
    <property type="nucleotide sequence ID" value="NZ_BSPX01000008.1"/>
</dbReference>